<reference evidence="1" key="1">
    <citation type="submission" date="2022-10" db="EMBL/GenBank/DDBJ databases">
        <title>Adaptive evolution leads to modifications in subtelomeric GC content in a zoonotic Cryptosporidium species.</title>
        <authorList>
            <person name="Li J."/>
            <person name="Feng Y."/>
            <person name="Xiao L."/>
        </authorList>
    </citation>
    <scope>NUCLEOTIDE SEQUENCE</scope>
    <source>
        <strain evidence="1">33844</strain>
    </source>
</reference>
<proteinExistence type="predicted"/>
<dbReference type="AlphaFoldDB" id="A0A9D5DFX3"/>
<dbReference type="OrthoDB" id="337639at2759"/>
<name>A0A9D5DFX3_9CRYT</name>
<evidence type="ECO:0000313" key="1">
    <source>
        <dbReference type="EMBL" id="KAJ1607453.1"/>
    </source>
</evidence>
<protein>
    <submittedName>
        <fullName evidence="1">Uncharacterized protein</fullName>
    </submittedName>
</protein>
<dbReference type="EMBL" id="JAPCXC010000058">
    <property type="protein sequence ID" value="KAJ1607453.1"/>
    <property type="molecule type" value="Genomic_DNA"/>
</dbReference>
<comment type="caution">
    <text evidence="1">The sequence shown here is derived from an EMBL/GenBank/DDBJ whole genome shotgun (WGS) entry which is preliminary data.</text>
</comment>
<accession>A0A9D5DFX3</accession>
<organism evidence="1">
    <name type="scientific">Cryptosporidium canis</name>
    <dbReference type="NCBI Taxonomy" id="195482"/>
    <lineage>
        <taxon>Eukaryota</taxon>
        <taxon>Sar</taxon>
        <taxon>Alveolata</taxon>
        <taxon>Apicomplexa</taxon>
        <taxon>Conoidasida</taxon>
        <taxon>Coccidia</taxon>
        <taxon>Eucoccidiorida</taxon>
        <taxon>Eimeriorina</taxon>
        <taxon>Cryptosporidiidae</taxon>
        <taxon>Cryptosporidium</taxon>
    </lineage>
</organism>
<sequence length="286" mass="32882">MDREVNKFVLQINTHWGDPLYTANSIGSGRTLTYETWEYANSRSKSVGILLEVCNSDETNVFPICLTLYSSGKLLNAVKCKRILLNDFVKLFMTGSMLRILNILPLNYGNIIFLDELLFLVERGSLLLFSWSKSRLDWIQTPILYLFNAFIKNQELFKLNNFISYSKMRRSGNKFVVCSDKEDSKIQEEIETGKRIVSCIDIEQRITLGICTWSIKTLSSVDSKSDSYLATSLKTGNKKNKIPILSKQPYERFLIRNEMGNVCDHFILSIVSINSEIRLKVSPYTF</sequence>
<dbReference type="Proteomes" id="UP001067231">
    <property type="component" value="Unassembled WGS sequence"/>
</dbReference>
<gene>
    <name evidence="1" type="ORF">OJ253_2358</name>
</gene>